<accession>A0ABU9YV41</accession>
<evidence type="ECO:0000313" key="2">
    <source>
        <dbReference type="EMBL" id="MEN3067596.1"/>
    </source>
</evidence>
<feature type="signal peptide" evidence="1">
    <location>
        <begin position="1"/>
        <end position="25"/>
    </location>
</feature>
<keyword evidence="3" id="KW-1185">Reference proteome</keyword>
<keyword evidence="1" id="KW-0732">Signal</keyword>
<dbReference type="EMBL" id="JBDIVE010000002">
    <property type="protein sequence ID" value="MEN3067596.1"/>
    <property type="molecule type" value="Genomic_DNA"/>
</dbReference>
<evidence type="ECO:0000313" key="3">
    <source>
        <dbReference type="Proteomes" id="UP001410394"/>
    </source>
</evidence>
<dbReference type="Proteomes" id="UP001410394">
    <property type="component" value="Unassembled WGS sequence"/>
</dbReference>
<organism evidence="2 3">
    <name type="scientific">Uliginosibacterium sediminicola</name>
    <dbReference type="NCBI Taxonomy" id="2024550"/>
    <lineage>
        <taxon>Bacteria</taxon>
        <taxon>Pseudomonadati</taxon>
        <taxon>Pseudomonadota</taxon>
        <taxon>Betaproteobacteria</taxon>
        <taxon>Rhodocyclales</taxon>
        <taxon>Zoogloeaceae</taxon>
        <taxon>Uliginosibacterium</taxon>
    </lineage>
</organism>
<feature type="chain" id="PRO_5046238489" description="Flagella basal body P-ring formation protein FlgA" evidence="1">
    <location>
        <begin position="26"/>
        <end position="130"/>
    </location>
</feature>
<gene>
    <name evidence="2" type="ORF">ABDB84_03830</name>
</gene>
<dbReference type="RefSeq" id="WP_345918367.1">
    <property type="nucleotide sequence ID" value="NZ_JBDIVE010000002.1"/>
</dbReference>
<reference evidence="2 3" key="1">
    <citation type="journal article" date="2018" name="Int. J. Syst. Evol. Microbiol.">
        <title>Uliginosibacterium sediminicola sp. nov., isolated from freshwater sediment.</title>
        <authorList>
            <person name="Hwang W.M."/>
            <person name="Kim S.M."/>
            <person name="Kang K."/>
            <person name="Ahn T.Y."/>
        </authorList>
    </citation>
    <scope>NUCLEOTIDE SEQUENCE [LARGE SCALE GENOMIC DNA]</scope>
    <source>
        <strain evidence="2 3">M1-21</strain>
    </source>
</reference>
<protein>
    <recommendedName>
        <fullName evidence="4">Flagella basal body P-ring formation protein FlgA</fullName>
    </recommendedName>
</protein>
<proteinExistence type="predicted"/>
<evidence type="ECO:0000256" key="1">
    <source>
        <dbReference type="SAM" id="SignalP"/>
    </source>
</evidence>
<comment type="caution">
    <text evidence="2">The sequence shown here is derived from an EMBL/GenBank/DDBJ whole genome shotgun (WGS) entry which is preliminary data.</text>
</comment>
<name>A0ABU9YV41_9RHOO</name>
<sequence length="130" mass="14393">MSTMQNRPRLMLQLLLIFAAQCAHAAEDLSGKKLGRLFTTAEQRAQLDLLRQHPKLRSVLPVEGLVRLDGIVTPEHGRRSIWLNGRRVPEEAISAADTASVQLRGNDASGQRLRVGQTQRIVPLEAESPP</sequence>
<evidence type="ECO:0008006" key="4">
    <source>
        <dbReference type="Google" id="ProtNLM"/>
    </source>
</evidence>